<evidence type="ECO:0000259" key="13">
    <source>
        <dbReference type="PROSITE" id="PS00486"/>
    </source>
</evidence>
<dbReference type="InterPro" id="IPR007695">
    <property type="entry name" value="DNA_mismatch_repair_MutS-lik_N"/>
</dbReference>
<feature type="compositionally biased region" description="Low complexity" evidence="12">
    <location>
        <begin position="125"/>
        <end position="134"/>
    </location>
</feature>
<dbReference type="FunFam" id="3.40.50.300:FF:000870">
    <property type="entry name" value="MutS protein homolog 4"/>
    <property type="match status" value="1"/>
</dbReference>
<keyword evidence="5 11" id="KW-0227">DNA damage</keyword>
<evidence type="ECO:0000256" key="6">
    <source>
        <dbReference type="ARBA" id="ARBA00022840"/>
    </source>
</evidence>
<evidence type="ECO:0000256" key="5">
    <source>
        <dbReference type="ARBA" id="ARBA00022763"/>
    </source>
</evidence>
<sequence length="1079" mass="117717">MSGLGSKKQPTISMFFASSSNGQLKKCVTDEEKKVKSHAERAEVVVSPAIKRANSGRSKGGKWGKGSAKRARLQDHTEHTPAPSPSHNGSPVKRDLTPWTKTRLGAFSCDPGVEDEAGAAMAVEEGEAPGEAAPTNEKNIGDKLNAFKNTNGSSCSNNKQVAPPSAPSSSSIKPALLKPLPGMKLTPLEHQVADIKNKQPDVLLFVECGYKYRFFGNDAEIAAKELNIIAHLDHSFMTASIPTHRLHVHVRRLVAKGYKVGVVKQTETAALKAAGANKTAPFGRKLTALYTRSTLIGEDVTPGVGGAGLEDGDVLEGTTAMLLVLSEAKVPAGKDGAVLISIVAIQPSTGDIIYDTFEDSKTRTELCCRLDHLQPVEAVVSPATSELTTKTITSAATKNDDCIRIEHLDENKFDSEKSMTLIVDLLNGEDEKVNHISSLPTSVIGCVGATLQYLAEFKLDGIVKMAGSIQKYSSGHHHMRLSGATLRNLEVLANAVDGSSKGSLFWALDSTQTKFGSRLLRRWITQPLLDEGEIVERQDMVDEVIKSSVPVLVKLKEVLYKLPDFERAITTIFHKKCSPHEFWLAVQGLSRLHSELSKTEGNLENTITSPGLVKLLRDVLDGLANVEAYAANIHEASARESKKTTLLKDFSEYPNVISRQQEIAEVEKKLKDLIPDIARTLAVPAFKYTTVSGLEYLIEVPNSRLKAVPKNWSKISSTKAVGRFRSPEIERNFQRLQQLREQLQLDCHEAWVKVLADFSGHYHRHRQAVRSLAALDVLVGLAGIARTQGFCRPKLSAKGDGGAKLKIVQGRHPVVSQIQMQDKQYVANDTNMEVARERVMLVTGPNMGGKSCYMRQVALIALMAQMGSFVPADSVEMTILDAIYTRMGAADEIFSGRSTFMVEVGETADIMREATKDSLVILDELGRGTSTHDGVAVAMAVLDHFLNSVGCLTIFVTHYLTLTDFGHLYPTQVGNYHMAFIVNDEEESDGVEAVTFMYQLTSGSAGQSYGLNVARLAEVPHPILVRAAEKSKELEKTCISKRQRVKLFQNLMTSQDSGKMRQHLVALKAVGEGTVCEDT</sequence>
<dbReference type="AlphaFoldDB" id="A0A8J4Y5X0"/>
<evidence type="ECO:0000256" key="7">
    <source>
        <dbReference type="ARBA" id="ARBA00023125"/>
    </source>
</evidence>
<keyword evidence="15" id="KW-1185">Reference proteome</keyword>
<evidence type="ECO:0000256" key="1">
    <source>
        <dbReference type="ARBA" id="ARBA00004123"/>
    </source>
</evidence>
<comment type="function">
    <text evidence="11">Component of the post-replicative DNA mismatch repair system (MMR).</text>
</comment>
<dbReference type="Gene3D" id="3.30.420.110">
    <property type="entry name" value="MutS, connector domain"/>
    <property type="match status" value="1"/>
</dbReference>
<evidence type="ECO:0000256" key="8">
    <source>
        <dbReference type="ARBA" id="ARBA00023204"/>
    </source>
</evidence>
<evidence type="ECO:0000256" key="3">
    <source>
        <dbReference type="ARBA" id="ARBA00022151"/>
    </source>
</evidence>
<dbReference type="Pfam" id="PF05188">
    <property type="entry name" value="MutS_II"/>
    <property type="match status" value="1"/>
</dbReference>
<dbReference type="InterPro" id="IPR016151">
    <property type="entry name" value="DNA_mismatch_repair_MutS_N"/>
</dbReference>
<feature type="compositionally biased region" description="Basic residues" evidence="12">
    <location>
        <begin position="59"/>
        <end position="71"/>
    </location>
</feature>
<dbReference type="InterPro" id="IPR045076">
    <property type="entry name" value="MutS"/>
</dbReference>
<dbReference type="SUPFAM" id="SSF53150">
    <property type="entry name" value="DNA repair protein MutS, domain II"/>
    <property type="match status" value="1"/>
</dbReference>
<dbReference type="InterPro" id="IPR036187">
    <property type="entry name" value="DNA_mismatch_repair_MutS_sf"/>
</dbReference>
<dbReference type="Pfam" id="PF05192">
    <property type="entry name" value="MutS_III"/>
    <property type="match status" value="1"/>
</dbReference>
<keyword evidence="7 11" id="KW-0238">DNA-binding</keyword>
<dbReference type="FunFam" id="1.10.1420.10:FF:000004">
    <property type="entry name" value="DNA mismatch repair protein Msh3"/>
    <property type="match status" value="1"/>
</dbReference>
<dbReference type="GO" id="GO:0006312">
    <property type="term" value="P:mitotic recombination"/>
    <property type="evidence" value="ECO:0007669"/>
    <property type="project" value="TreeGrafter"/>
</dbReference>
<dbReference type="GO" id="GO:0006298">
    <property type="term" value="P:mismatch repair"/>
    <property type="evidence" value="ECO:0007669"/>
    <property type="project" value="InterPro"/>
</dbReference>
<proteinExistence type="inferred from homology"/>
<dbReference type="GO" id="GO:0030983">
    <property type="term" value="F:mismatched DNA binding"/>
    <property type="evidence" value="ECO:0007669"/>
    <property type="project" value="InterPro"/>
</dbReference>
<feature type="region of interest" description="Disordered" evidence="12">
    <location>
        <begin position="125"/>
        <end position="175"/>
    </location>
</feature>
<dbReference type="FunFam" id="3.40.1170.10:FF:000004">
    <property type="entry name" value="DNA mismatch repair protein"/>
    <property type="match status" value="1"/>
</dbReference>
<dbReference type="Pfam" id="PF00488">
    <property type="entry name" value="MutS_V"/>
    <property type="match status" value="1"/>
</dbReference>
<evidence type="ECO:0000313" key="14">
    <source>
        <dbReference type="EMBL" id="KAG0721272.1"/>
    </source>
</evidence>
<dbReference type="Pfam" id="PF05190">
    <property type="entry name" value="MutS_IV"/>
    <property type="match status" value="1"/>
</dbReference>
<comment type="caution">
    <text evidence="14">The sequence shown here is derived from an EMBL/GenBank/DDBJ whole genome shotgun (WGS) entry which is preliminary data.</text>
</comment>
<dbReference type="InterPro" id="IPR036678">
    <property type="entry name" value="MutS_con_dom_sf"/>
</dbReference>
<dbReference type="Proteomes" id="UP000770661">
    <property type="component" value="Unassembled WGS sequence"/>
</dbReference>
<protein>
    <recommendedName>
        <fullName evidence="3 10">DNA mismatch repair protein MSH3</fullName>
    </recommendedName>
    <alternativeName>
        <fullName evidence="3 10">DNA mismatch repair protein MSH3</fullName>
    </alternativeName>
</protein>
<evidence type="ECO:0000313" key="15">
    <source>
        <dbReference type="Proteomes" id="UP000770661"/>
    </source>
</evidence>
<dbReference type="GO" id="GO:0005634">
    <property type="term" value="C:nucleus"/>
    <property type="evidence" value="ECO:0007669"/>
    <property type="project" value="UniProtKB-SubCell"/>
</dbReference>
<dbReference type="GO" id="GO:0140664">
    <property type="term" value="F:ATP-dependent DNA damage sensor activity"/>
    <property type="evidence" value="ECO:0007669"/>
    <property type="project" value="InterPro"/>
</dbReference>
<dbReference type="PANTHER" id="PTHR11361:SF122">
    <property type="entry name" value="DNA MISMATCH REPAIR PROTEIN MSH3"/>
    <property type="match status" value="1"/>
</dbReference>
<dbReference type="PIRSF" id="PIRSF037677">
    <property type="entry name" value="DNA_mis_repair_Msh6"/>
    <property type="match status" value="1"/>
</dbReference>
<evidence type="ECO:0000256" key="12">
    <source>
        <dbReference type="SAM" id="MobiDB-lite"/>
    </source>
</evidence>
<dbReference type="InterPro" id="IPR007860">
    <property type="entry name" value="DNA_mmatch_repair_MutS_con_dom"/>
</dbReference>
<dbReference type="SUPFAM" id="SSF52540">
    <property type="entry name" value="P-loop containing nucleoside triphosphate hydrolases"/>
    <property type="match status" value="1"/>
</dbReference>
<keyword evidence="8 11" id="KW-0234">DNA repair</keyword>
<dbReference type="Gene3D" id="3.40.50.300">
    <property type="entry name" value="P-loop containing nucleotide triphosphate hydrolases"/>
    <property type="match status" value="1"/>
</dbReference>
<dbReference type="SMART" id="SM00533">
    <property type="entry name" value="MUTSd"/>
    <property type="match status" value="1"/>
</dbReference>
<dbReference type="SUPFAM" id="SSF55271">
    <property type="entry name" value="DNA repair protein MutS, domain I"/>
    <property type="match status" value="1"/>
</dbReference>
<dbReference type="PANTHER" id="PTHR11361">
    <property type="entry name" value="DNA MISMATCH REPAIR PROTEIN MUTS FAMILY MEMBER"/>
    <property type="match status" value="1"/>
</dbReference>
<organism evidence="14 15">
    <name type="scientific">Chionoecetes opilio</name>
    <name type="common">Atlantic snow crab</name>
    <name type="synonym">Cancer opilio</name>
    <dbReference type="NCBI Taxonomy" id="41210"/>
    <lineage>
        <taxon>Eukaryota</taxon>
        <taxon>Metazoa</taxon>
        <taxon>Ecdysozoa</taxon>
        <taxon>Arthropoda</taxon>
        <taxon>Crustacea</taxon>
        <taxon>Multicrustacea</taxon>
        <taxon>Malacostraca</taxon>
        <taxon>Eumalacostraca</taxon>
        <taxon>Eucarida</taxon>
        <taxon>Decapoda</taxon>
        <taxon>Pleocyemata</taxon>
        <taxon>Brachyura</taxon>
        <taxon>Eubrachyura</taxon>
        <taxon>Majoidea</taxon>
        <taxon>Majidae</taxon>
        <taxon>Chionoecetes</taxon>
    </lineage>
</organism>
<dbReference type="SUPFAM" id="SSF48334">
    <property type="entry name" value="DNA repair protein MutS, domain III"/>
    <property type="match status" value="1"/>
</dbReference>
<dbReference type="GO" id="GO:0005524">
    <property type="term" value="F:ATP binding"/>
    <property type="evidence" value="ECO:0007669"/>
    <property type="project" value="UniProtKB-KW"/>
</dbReference>
<accession>A0A8J4Y5X0</accession>
<dbReference type="SMART" id="SM00534">
    <property type="entry name" value="MUTSac"/>
    <property type="match status" value="1"/>
</dbReference>
<name>A0A8J4Y5X0_CHIOP</name>
<gene>
    <name evidence="14" type="primary">Msh3</name>
    <name evidence="14" type="ORF">GWK47_046801</name>
</gene>
<dbReference type="EMBL" id="JACEEZ010011451">
    <property type="protein sequence ID" value="KAG0721272.1"/>
    <property type="molecule type" value="Genomic_DNA"/>
</dbReference>
<evidence type="ECO:0000256" key="9">
    <source>
        <dbReference type="ARBA" id="ARBA00023242"/>
    </source>
</evidence>
<dbReference type="InterPro" id="IPR007696">
    <property type="entry name" value="DNA_mismatch_repair_MutS_core"/>
</dbReference>
<comment type="subcellular location">
    <subcellularLocation>
        <location evidence="1">Nucleus</location>
    </subcellularLocation>
</comment>
<feature type="domain" description="DNA mismatch repair proteins mutS family" evidence="13">
    <location>
        <begin position="918"/>
        <end position="934"/>
    </location>
</feature>
<dbReference type="NCBIfam" id="NF003810">
    <property type="entry name" value="PRK05399.1"/>
    <property type="match status" value="1"/>
</dbReference>
<dbReference type="PROSITE" id="PS00486">
    <property type="entry name" value="DNA_MISMATCH_REPAIR_2"/>
    <property type="match status" value="1"/>
</dbReference>
<evidence type="ECO:0000256" key="11">
    <source>
        <dbReference type="RuleBase" id="RU003756"/>
    </source>
</evidence>
<keyword evidence="6" id="KW-0067">ATP-binding</keyword>
<dbReference type="InterPro" id="IPR017261">
    <property type="entry name" value="DNA_mismatch_repair_MutS/MSH"/>
</dbReference>
<comment type="similarity">
    <text evidence="2">Belongs to the DNA mismatch repair MutS family. MSH3 subfamily.</text>
</comment>
<keyword evidence="4 11" id="KW-0547">Nucleotide-binding</keyword>
<dbReference type="Pfam" id="PF01624">
    <property type="entry name" value="MutS_I"/>
    <property type="match status" value="1"/>
</dbReference>
<feature type="region of interest" description="Disordered" evidence="12">
    <location>
        <begin position="46"/>
        <end position="96"/>
    </location>
</feature>
<dbReference type="Gene3D" id="3.40.1170.10">
    <property type="entry name" value="DNA repair protein MutS, domain I"/>
    <property type="match status" value="1"/>
</dbReference>
<dbReference type="InterPro" id="IPR027417">
    <property type="entry name" value="P-loop_NTPase"/>
</dbReference>
<keyword evidence="9" id="KW-0539">Nucleus</keyword>
<dbReference type="Gene3D" id="1.10.1420.10">
    <property type="match status" value="2"/>
</dbReference>
<feature type="compositionally biased region" description="Polar residues" evidence="12">
    <location>
        <begin position="147"/>
        <end position="160"/>
    </location>
</feature>
<reference evidence="14" key="1">
    <citation type="submission" date="2020-07" db="EMBL/GenBank/DDBJ databases">
        <title>The High-quality genome of the commercially important snow crab, Chionoecetes opilio.</title>
        <authorList>
            <person name="Jeong J.-H."/>
            <person name="Ryu S."/>
        </authorList>
    </citation>
    <scope>NUCLEOTIDE SEQUENCE</scope>
    <source>
        <strain evidence="14">MADBK_172401_WGS</strain>
        <tissue evidence="14">Digestive gland</tissue>
    </source>
</reference>
<evidence type="ECO:0000256" key="4">
    <source>
        <dbReference type="ARBA" id="ARBA00022741"/>
    </source>
</evidence>
<dbReference type="InterPro" id="IPR007861">
    <property type="entry name" value="DNA_mismatch_repair_MutS_clamp"/>
</dbReference>
<evidence type="ECO:0000256" key="2">
    <source>
        <dbReference type="ARBA" id="ARBA00007094"/>
    </source>
</evidence>
<dbReference type="OrthoDB" id="10252754at2759"/>
<dbReference type="InterPro" id="IPR000432">
    <property type="entry name" value="DNA_mismatch_repair_MutS_C"/>
</dbReference>
<evidence type="ECO:0000256" key="10">
    <source>
        <dbReference type="ARBA" id="ARBA00073774"/>
    </source>
</evidence>